<evidence type="ECO:0000313" key="1">
    <source>
        <dbReference type="EMBL" id="GAA1568974.1"/>
    </source>
</evidence>
<evidence type="ECO:0000313" key="2">
    <source>
        <dbReference type="Proteomes" id="UP001500190"/>
    </source>
</evidence>
<reference evidence="2" key="1">
    <citation type="journal article" date="2019" name="Int. J. Syst. Evol. Microbiol.">
        <title>The Global Catalogue of Microorganisms (GCM) 10K type strain sequencing project: providing services to taxonomists for standard genome sequencing and annotation.</title>
        <authorList>
            <consortium name="The Broad Institute Genomics Platform"/>
            <consortium name="The Broad Institute Genome Sequencing Center for Infectious Disease"/>
            <person name="Wu L."/>
            <person name="Ma J."/>
        </authorList>
    </citation>
    <scope>NUCLEOTIDE SEQUENCE [LARGE SCALE GENOMIC DNA]</scope>
    <source>
        <strain evidence="2">JCM 14304</strain>
    </source>
</reference>
<keyword evidence="2" id="KW-1185">Reference proteome</keyword>
<accession>A0ABP4NW27</accession>
<dbReference type="Proteomes" id="UP001500190">
    <property type="component" value="Unassembled WGS sequence"/>
</dbReference>
<comment type="caution">
    <text evidence="1">The sequence shown here is derived from an EMBL/GenBank/DDBJ whole genome shotgun (WGS) entry which is preliminary data.</text>
</comment>
<proteinExistence type="predicted"/>
<dbReference type="EMBL" id="BAAAND010000001">
    <property type="protein sequence ID" value="GAA1568974.1"/>
    <property type="molecule type" value="Genomic_DNA"/>
</dbReference>
<protein>
    <submittedName>
        <fullName evidence="1">Uncharacterized protein</fullName>
    </submittedName>
</protein>
<gene>
    <name evidence="1" type="ORF">GCM10009742_08860</name>
</gene>
<sequence length="122" mass="13563">MGRICALWIPVEFLVRVAGNALTWAMDETSGRTATLQRTAQRRHLRITNRSGPRCFQLFRHEDVSGVSGTGVVAEGVLWSDGTVALRWGGCYPTTTVWQDGIDALLTVHGHNGRTTIRWLDE</sequence>
<organism evidence="1 2">
    <name type="scientific">Kribbella karoonensis</name>
    <dbReference type="NCBI Taxonomy" id="324851"/>
    <lineage>
        <taxon>Bacteria</taxon>
        <taxon>Bacillati</taxon>
        <taxon>Actinomycetota</taxon>
        <taxon>Actinomycetes</taxon>
        <taxon>Propionibacteriales</taxon>
        <taxon>Kribbellaceae</taxon>
        <taxon>Kribbella</taxon>
    </lineage>
</organism>
<name>A0ABP4NW27_9ACTN</name>